<keyword evidence="2" id="KW-1185">Reference proteome</keyword>
<name>K4JSI5_9CAUD</name>
<dbReference type="KEGG" id="vg:13995367"/>
<sequence>MERWLRYSLPMSLRYTDAALRVLRRIRQQGAHIVALGSEQQVIERQLGHFLARTPRSGGEYEFTPEGVAEAQRYADEPIPLRPVEKSLLYDAALGTRSFFASNYVAVHHLVEAGLITADLGARTYELTSAGEEEARRLVQQG</sequence>
<accession>K4JSI5</accession>
<dbReference type="RefSeq" id="YP_006988673.1">
    <property type="nucleotide sequence ID" value="NC_019406.1"/>
</dbReference>
<protein>
    <submittedName>
        <fullName evidence="1">Uncharacterized protein</fullName>
    </submittedName>
</protein>
<dbReference type="EMBL" id="JX100810">
    <property type="protein sequence ID" value="AFU88309.1"/>
    <property type="molecule type" value="Genomic_DNA"/>
</dbReference>
<dbReference type="Proteomes" id="UP000000463">
    <property type="component" value="Segment"/>
</dbReference>
<evidence type="ECO:0000313" key="1">
    <source>
        <dbReference type="EMBL" id="AFU88309.1"/>
    </source>
</evidence>
<reference evidence="1 2" key="1">
    <citation type="journal article" date="2012" name="BMC Genomics">
        <title>The Caulobacter crescentus phage phiCbK: genomics of a canonical phage.</title>
        <authorList>
            <person name="Gill J.J."/>
            <person name="Berry J.D."/>
            <person name="Russell W.K."/>
            <person name="Lessor L."/>
            <person name="Escobar Garcia D.A."/>
            <person name="Hernandez D."/>
            <person name="Kane A."/>
            <person name="Keene J."/>
            <person name="Maddox M."/>
            <person name="Martin R."/>
            <person name="Mohan S."/>
            <person name="Thorn A.M."/>
            <person name="Russell D.H."/>
            <person name="Young R."/>
        </authorList>
    </citation>
    <scope>NUCLEOTIDE SEQUENCE [LARGE SCALE GENOMIC DNA]</scope>
</reference>
<dbReference type="GeneID" id="13995367"/>
<proteinExistence type="predicted"/>
<organism evidence="1 2">
    <name type="scientific">Caulobacter phage CcrColossus</name>
    <dbReference type="NCBI Taxonomy" id="1211640"/>
    <lineage>
        <taxon>Viruses</taxon>
        <taxon>Duplodnaviria</taxon>
        <taxon>Heunggongvirae</taxon>
        <taxon>Uroviricota</taxon>
        <taxon>Caudoviricetes</taxon>
        <taxon>Jeanschmidtviridae</taxon>
        <taxon>Colossusvirus</taxon>
        <taxon>Colossusvirus colossus</taxon>
    </lineage>
</organism>
<gene>
    <name evidence="1" type="ORF">CcrColossus_gp439</name>
</gene>
<evidence type="ECO:0000313" key="2">
    <source>
        <dbReference type="Proteomes" id="UP000000463"/>
    </source>
</evidence>